<evidence type="ECO:0000256" key="13">
    <source>
        <dbReference type="ARBA" id="ARBA00023228"/>
    </source>
</evidence>
<dbReference type="GO" id="GO:0000122">
    <property type="term" value="P:negative regulation of transcription by RNA polymerase II"/>
    <property type="evidence" value="ECO:0007669"/>
    <property type="project" value="TreeGrafter"/>
</dbReference>
<evidence type="ECO:0000313" key="19">
    <source>
        <dbReference type="Proteomes" id="UP000050741"/>
    </source>
</evidence>
<dbReference type="GO" id="GO:0005929">
    <property type="term" value="C:cilium"/>
    <property type="evidence" value="ECO:0007669"/>
    <property type="project" value="UniProtKB-SubCell"/>
</dbReference>
<evidence type="ECO:0000256" key="11">
    <source>
        <dbReference type="ARBA" id="ARBA00023136"/>
    </source>
</evidence>
<feature type="domain" description="UDENN FLCN/SMCR8-type" evidence="18">
    <location>
        <begin position="162"/>
        <end position="611"/>
    </location>
</feature>
<comment type="similarity">
    <text evidence="7">Belongs to the folliculin family.</text>
</comment>
<keyword evidence="15" id="KW-0966">Cell projection</keyword>
<evidence type="ECO:0000256" key="8">
    <source>
        <dbReference type="ARBA" id="ARBA00021824"/>
    </source>
</evidence>
<evidence type="ECO:0000256" key="2">
    <source>
        <dbReference type="ARBA" id="ARBA00004138"/>
    </source>
</evidence>
<reference evidence="20" key="3">
    <citation type="submission" date="2016-06" db="UniProtKB">
        <authorList>
            <consortium name="WormBaseParasite"/>
        </authorList>
    </citation>
    <scope>IDENTIFICATION</scope>
</reference>
<dbReference type="GO" id="GO:0005096">
    <property type="term" value="F:GTPase activator activity"/>
    <property type="evidence" value="ECO:0007669"/>
    <property type="project" value="UniProtKB-KW"/>
</dbReference>
<dbReference type="InterPro" id="IPR044886">
    <property type="entry name" value="FLCN_DENN_C_sf"/>
</dbReference>
<dbReference type="AlphaFoldDB" id="A0A183CD07"/>
<dbReference type="GO" id="GO:1904263">
    <property type="term" value="P:positive regulation of TORC1 signaling"/>
    <property type="evidence" value="ECO:0007669"/>
    <property type="project" value="TreeGrafter"/>
</dbReference>
<dbReference type="Proteomes" id="UP000050741">
    <property type="component" value="Unassembled WGS sequence"/>
</dbReference>
<feature type="compositionally biased region" description="Polar residues" evidence="16">
    <location>
        <begin position="105"/>
        <end position="116"/>
    </location>
</feature>
<dbReference type="InterPro" id="IPR032035">
    <property type="entry name" value="Folliculin_DENN"/>
</dbReference>
<reference evidence="19" key="1">
    <citation type="submission" date="2013-12" db="EMBL/GenBank/DDBJ databases">
        <authorList>
            <person name="Aslett M."/>
        </authorList>
    </citation>
    <scope>NUCLEOTIDE SEQUENCE [LARGE SCALE GENOMIC DNA]</scope>
    <source>
        <strain evidence="19">Lindley</strain>
    </source>
</reference>
<feature type="region of interest" description="Disordered" evidence="16">
    <location>
        <begin position="85"/>
        <end position="129"/>
    </location>
</feature>
<keyword evidence="17" id="KW-1133">Transmembrane helix</keyword>
<keyword evidence="12" id="KW-0206">Cytoskeleton</keyword>
<dbReference type="GO" id="GO:0005765">
    <property type="term" value="C:lysosomal membrane"/>
    <property type="evidence" value="ECO:0007669"/>
    <property type="project" value="UniProtKB-SubCell"/>
</dbReference>
<evidence type="ECO:0000256" key="1">
    <source>
        <dbReference type="ARBA" id="ARBA00004123"/>
    </source>
</evidence>
<evidence type="ECO:0000256" key="15">
    <source>
        <dbReference type="ARBA" id="ARBA00023273"/>
    </source>
</evidence>
<keyword evidence="11 17" id="KW-0472">Membrane</keyword>
<dbReference type="GO" id="GO:0005819">
    <property type="term" value="C:spindle"/>
    <property type="evidence" value="ECO:0007669"/>
    <property type="project" value="UniProtKB-SubCell"/>
</dbReference>
<dbReference type="InterPro" id="IPR037520">
    <property type="entry name" value="Folliculin/SMCR8_longin"/>
</dbReference>
<dbReference type="Gene3D" id="3.40.50.12430">
    <property type="match status" value="1"/>
</dbReference>
<dbReference type="GO" id="GO:0005634">
    <property type="term" value="C:nucleus"/>
    <property type="evidence" value="ECO:0007669"/>
    <property type="project" value="UniProtKB-SubCell"/>
</dbReference>
<proteinExistence type="inferred from homology"/>
<keyword evidence="19" id="KW-1185">Reference proteome</keyword>
<dbReference type="Gene3D" id="1.10.10.1730">
    <property type="entry name" value="Folliculin"/>
    <property type="match status" value="1"/>
</dbReference>
<sequence>MGVRMSSSSLSATIRVRRVYKLLSLNGIVFLIGYVTLETEELFFKQQLEQRPMTMQTAVALCYFCENHGPRVVIACQPMRNCELPHSSSPTSIRKRGEEEEQKRCSSPSAASTLDNGGTGLGEQWKDFDDDGDPPQFCGDLYAGNEVVDEETRCAACSSFDQGAGLLSKDRDAEISYVSTQVPISERLNNVLRQACLRSLSVEISAPLSFDTTSEPQQANYICSTDPSSSSSSNFNQKFGIGLGQREYVERDGIVLFGDDEHWYTLSYMFRLKDAKARGFHRCYSLVVISADKLLLLRNYDFLQRTDAFFALEQQKDSELRLASNVSNSSKGTLHWLPHQFYPKQYALDTKRSLKVIFNSEHIFTTLHRQMLNLLKTLSGLGNGNGARLKSGDNLSTLTALIWHVVVGGQIVAQSASLSARSLFLLSLVQLLPVGCVRLAANSKHYTFPHEHNFLGCAPSVQIPSDVLPDVVLVTLSERAEGSSVDSDRMERRNCNDSLGRFTFRIVFPERSEENKPTIVGRYCQLFLDPVLNDVTLASAVQSTRNDWLNKAKLIFQLKNQRNAIDLDRVISIIKCRPNDSPVILFWQRGLARHYQQAVQRAASKYADKSN</sequence>
<dbReference type="InterPro" id="IPR037521">
    <property type="entry name" value="FLCN/SMCR8_DENN"/>
</dbReference>
<evidence type="ECO:0000256" key="10">
    <source>
        <dbReference type="ARBA" id="ARBA00022490"/>
    </source>
</evidence>
<keyword evidence="17" id="KW-0812">Transmembrane</keyword>
<evidence type="ECO:0000256" key="16">
    <source>
        <dbReference type="SAM" id="MobiDB-lite"/>
    </source>
</evidence>
<evidence type="ECO:0000256" key="6">
    <source>
        <dbReference type="ARBA" id="ARBA00004656"/>
    </source>
</evidence>
<evidence type="ECO:0000256" key="5">
    <source>
        <dbReference type="ARBA" id="ARBA00004514"/>
    </source>
</evidence>
<comment type="subcellular location">
    <subcellularLocation>
        <location evidence="2">Cell projection</location>
        <location evidence="2">Cilium</location>
    </subcellularLocation>
    <subcellularLocation>
        <location evidence="4">Cytoplasm</location>
        <location evidence="4">Cytoskeleton</location>
        <location evidence="4">Microtubule organizing center</location>
        <location evidence="4">Centrosome</location>
    </subcellularLocation>
    <subcellularLocation>
        <location evidence="3">Cytoplasm</location>
        <location evidence="3">Cytoskeleton</location>
        <location evidence="3">Spindle</location>
    </subcellularLocation>
    <subcellularLocation>
        <location evidence="5">Cytoplasm</location>
        <location evidence="5">Cytosol</location>
    </subcellularLocation>
    <subcellularLocation>
        <location evidence="6">Lysosome membrane</location>
    </subcellularLocation>
    <subcellularLocation>
        <location evidence="1">Nucleus</location>
    </subcellularLocation>
</comment>
<evidence type="ECO:0000256" key="17">
    <source>
        <dbReference type="SAM" id="Phobius"/>
    </source>
</evidence>
<evidence type="ECO:0000256" key="7">
    <source>
        <dbReference type="ARBA" id="ARBA00009987"/>
    </source>
</evidence>
<evidence type="ECO:0000256" key="12">
    <source>
        <dbReference type="ARBA" id="ARBA00023212"/>
    </source>
</evidence>
<protein>
    <recommendedName>
        <fullName evidence="8">Folliculin</fullName>
    </recommendedName>
</protein>
<name>A0A183CD07_GLOPA</name>
<keyword evidence="13" id="KW-0458">Lysosome</keyword>
<accession>A0A183CD07</accession>
<dbReference type="PANTHER" id="PTHR31441:SF2">
    <property type="entry name" value="FOLLICULIN"/>
    <property type="match status" value="1"/>
</dbReference>
<evidence type="ECO:0000259" key="18">
    <source>
        <dbReference type="PROSITE" id="PS51834"/>
    </source>
</evidence>
<dbReference type="Pfam" id="PF11704">
    <property type="entry name" value="Folliculin"/>
    <property type="match status" value="1"/>
</dbReference>
<evidence type="ECO:0000256" key="3">
    <source>
        <dbReference type="ARBA" id="ARBA00004186"/>
    </source>
</evidence>
<evidence type="ECO:0000256" key="4">
    <source>
        <dbReference type="ARBA" id="ARBA00004300"/>
    </source>
</evidence>
<dbReference type="InterPro" id="IPR021713">
    <property type="entry name" value="Folliculin"/>
</dbReference>
<dbReference type="GO" id="GO:0005813">
    <property type="term" value="C:centrosome"/>
    <property type="evidence" value="ECO:0007669"/>
    <property type="project" value="UniProtKB-SubCell"/>
</dbReference>
<dbReference type="WBParaSite" id="GPLIN_001075900">
    <property type="protein sequence ID" value="GPLIN_001075900"/>
    <property type="gene ID" value="GPLIN_001075900"/>
</dbReference>
<dbReference type="PANTHER" id="PTHR31441">
    <property type="entry name" value="FOLLICULIN FAMILY MEMBER"/>
    <property type="match status" value="1"/>
</dbReference>
<keyword evidence="9" id="KW-0343">GTPase activation</keyword>
<evidence type="ECO:0000256" key="14">
    <source>
        <dbReference type="ARBA" id="ARBA00023242"/>
    </source>
</evidence>
<dbReference type="PROSITE" id="PS51834">
    <property type="entry name" value="DENN_FLCN_SMCR8"/>
    <property type="match status" value="1"/>
</dbReference>
<evidence type="ECO:0000313" key="20">
    <source>
        <dbReference type="WBParaSite" id="GPLIN_001075900"/>
    </source>
</evidence>
<keyword evidence="14" id="KW-0539">Nucleus</keyword>
<keyword evidence="10" id="KW-0963">Cytoplasm</keyword>
<dbReference type="Pfam" id="PF16692">
    <property type="entry name" value="Folliculin_C"/>
    <property type="match status" value="1"/>
</dbReference>
<feature type="transmembrane region" description="Helical" evidence="17">
    <location>
        <begin position="20"/>
        <end position="37"/>
    </location>
</feature>
<evidence type="ECO:0000256" key="9">
    <source>
        <dbReference type="ARBA" id="ARBA00022468"/>
    </source>
</evidence>
<dbReference type="GO" id="GO:0005829">
    <property type="term" value="C:cytosol"/>
    <property type="evidence" value="ECO:0007669"/>
    <property type="project" value="UniProtKB-SubCell"/>
</dbReference>
<feature type="compositionally biased region" description="Basic and acidic residues" evidence="16">
    <location>
        <begin position="95"/>
        <end position="104"/>
    </location>
</feature>
<organism evidence="19 20">
    <name type="scientific">Globodera pallida</name>
    <name type="common">Potato cyst nematode worm</name>
    <name type="synonym">Heterodera pallida</name>
    <dbReference type="NCBI Taxonomy" id="36090"/>
    <lineage>
        <taxon>Eukaryota</taxon>
        <taxon>Metazoa</taxon>
        <taxon>Ecdysozoa</taxon>
        <taxon>Nematoda</taxon>
        <taxon>Chromadorea</taxon>
        <taxon>Rhabditida</taxon>
        <taxon>Tylenchina</taxon>
        <taxon>Tylenchomorpha</taxon>
        <taxon>Tylenchoidea</taxon>
        <taxon>Heteroderidae</taxon>
        <taxon>Heteroderinae</taxon>
        <taxon>Globodera</taxon>
    </lineage>
</organism>
<reference evidence="19" key="2">
    <citation type="submission" date="2014-05" db="EMBL/GenBank/DDBJ databases">
        <title>The genome and life-stage specific transcriptomes of Globodera pallida elucidate key aspects of plant parasitism by a cyst nematode.</title>
        <authorList>
            <person name="Cotton J.A."/>
            <person name="Lilley C.J."/>
            <person name="Jones L.M."/>
            <person name="Kikuchi T."/>
            <person name="Reid A.J."/>
            <person name="Thorpe P."/>
            <person name="Tsai I.J."/>
            <person name="Beasley H."/>
            <person name="Blok V."/>
            <person name="Cock P.J.A."/>
            <person name="Van den Akker S.E."/>
            <person name="Holroyd N."/>
            <person name="Hunt M."/>
            <person name="Mantelin S."/>
            <person name="Naghra H."/>
            <person name="Pain A."/>
            <person name="Palomares-Rius J.E."/>
            <person name="Zarowiecki M."/>
            <person name="Berriman M."/>
            <person name="Jones J.T."/>
            <person name="Urwin P.E."/>
        </authorList>
    </citation>
    <scope>NUCLEOTIDE SEQUENCE [LARGE SCALE GENOMIC DNA]</scope>
    <source>
        <strain evidence="19">Lindley</strain>
    </source>
</reference>